<feature type="domain" description="PH" evidence="1">
    <location>
        <begin position="1"/>
        <end position="26"/>
    </location>
</feature>
<name>A0ABV0VSC2_9TELE</name>
<keyword evidence="3" id="KW-1185">Reference proteome</keyword>
<reference evidence="2 3" key="1">
    <citation type="submission" date="2021-06" db="EMBL/GenBank/DDBJ databases">
        <authorList>
            <person name="Palmer J.M."/>
        </authorList>
    </citation>
    <scope>NUCLEOTIDE SEQUENCE [LARGE SCALE GENOMIC DNA]</scope>
    <source>
        <strain evidence="2 3">XR_2019</strain>
        <tissue evidence="2">Muscle</tissue>
    </source>
</reference>
<comment type="caution">
    <text evidence="2">The sequence shown here is derived from an EMBL/GenBank/DDBJ whole genome shotgun (WGS) entry which is preliminary data.</text>
</comment>
<dbReference type="InterPro" id="IPR001849">
    <property type="entry name" value="PH_domain"/>
</dbReference>
<protein>
    <submittedName>
        <fullName evidence="2">Pleckstrin y domain-containing A member 5</fullName>
    </submittedName>
</protein>
<dbReference type="PANTHER" id="PTHR12752">
    <property type="entry name" value="PHOSPHOINOSITOL 3-PHOSPHATE-BINDING PROTEIN"/>
    <property type="match status" value="1"/>
</dbReference>
<dbReference type="Gene3D" id="2.30.29.30">
    <property type="entry name" value="Pleckstrin-homology domain (PH domain)/Phosphotyrosine-binding domain (PTB)"/>
    <property type="match status" value="1"/>
</dbReference>
<dbReference type="SUPFAM" id="SSF50729">
    <property type="entry name" value="PH domain-like"/>
    <property type="match status" value="1"/>
</dbReference>
<gene>
    <name evidence="2" type="primary">PLEKHA5_1</name>
    <name evidence="2" type="ORF">XENORESO_014979</name>
</gene>
<organism evidence="2 3">
    <name type="scientific">Xenotaenia resolanae</name>
    <dbReference type="NCBI Taxonomy" id="208358"/>
    <lineage>
        <taxon>Eukaryota</taxon>
        <taxon>Metazoa</taxon>
        <taxon>Chordata</taxon>
        <taxon>Craniata</taxon>
        <taxon>Vertebrata</taxon>
        <taxon>Euteleostomi</taxon>
        <taxon>Actinopterygii</taxon>
        <taxon>Neopterygii</taxon>
        <taxon>Teleostei</taxon>
        <taxon>Neoteleostei</taxon>
        <taxon>Acanthomorphata</taxon>
        <taxon>Ovalentaria</taxon>
        <taxon>Atherinomorphae</taxon>
        <taxon>Cyprinodontiformes</taxon>
        <taxon>Goodeidae</taxon>
        <taxon>Xenotaenia</taxon>
    </lineage>
</organism>
<accession>A0ABV0VSC2</accession>
<dbReference type="Proteomes" id="UP001444071">
    <property type="component" value="Unassembled WGS sequence"/>
</dbReference>
<feature type="non-terminal residue" evidence="2">
    <location>
        <position position="71"/>
    </location>
</feature>
<evidence type="ECO:0000313" key="3">
    <source>
        <dbReference type="Proteomes" id="UP001444071"/>
    </source>
</evidence>
<dbReference type="PANTHER" id="PTHR12752:SF3">
    <property type="entry name" value="PLECKSTRIN HOMOLOGY DOMAIN-CONTAINING FAMILY A MEMBER 5"/>
    <property type="match status" value="1"/>
</dbReference>
<dbReference type="EMBL" id="JAHRIM010004835">
    <property type="protein sequence ID" value="MEQ2259632.1"/>
    <property type="molecule type" value="Genomic_DNA"/>
</dbReference>
<evidence type="ECO:0000313" key="2">
    <source>
        <dbReference type="EMBL" id="MEQ2259632.1"/>
    </source>
</evidence>
<evidence type="ECO:0000259" key="1">
    <source>
        <dbReference type="PROSITE" id="PS50003"/>
    </source>
</evidence>
<proteinExistence type="predicted"/>
<dbReference type="PROSITE" id="PS50003">
    <property type="entry name" value="PH_DOMAIN"/>
    <property type="match status" value="1"/>
</dbReference>
<sequence>MRTYYFCTDTAKEMESWMKVMTDAALVHTEPVKRLEKMNVDQQTPQQCNNLLNHTVFTQPEIQNNERNRET</sequence>
<dbReference type="InterPro" id="IPR011993">
    <property type="entry name" value="PH-like_dom_sf"/>
</dbReference>